<accession>A0AAD7D408</accession>
<dbReference type="AlphaFoldDB" id="A0AAD7D408"/>
<feature type="compositionally biased region" description="Polar residues" evidence="1">
    <location>
        <begin position="7"/>
        <end position="28"/>
    </location>
</feature>
<comment type="caution">
    <text evidence="2">The sequence shown here is derived from an EMBL/GenBank/DDBJ whole genome shotgun (WGS) entry which is preliminary data.</text>
</comment>
<protein>
    <submittedName>
        <fullName evidence="2">Uncharacterized protein</fullName>
    </submittedName>
</protein>
<feature type="region of interest" description="Disordered" evidence="1">
    <location>
        <begin position="1"/>
        <end position="59"/>
    </location>
</feature>
<dbReference type="Proteomes" id="UP001221757">
    <property type="component" value="Unassembled WGS sequence"/>
</dbReference>
<feature type="compositionally biased region" description="Basic and acidic residues" evidence="1">
    <location>
        <begin position="50"/>
        <end position="59"/>
    </location>
</feature>
<organism evidence="2 3">
    <name type="scientific">Mycena rosella</name>
    <name type="common">Pink bonnet</name>
    <name type="synonym">Agaricus rosellus</name>
    <dbReference type="NCBI Taxonomy" id="1033263"/>
    <lineage>
        <taxon>Eukaryota</taxon>
        <taxon>Fungi</taxon>
        <taxon>Dikarya</taxon>
        <taxon>Basidiomycota</taxon>
        <taxon>Agaricomycotina</taxon>
        <taxon>Agaricomycetes</taxon>
        <taxon>Agaricomycetidae</taxon>
        <taxon>Agaricales</taxon>
        <taxon>Marasmiineae</taxon>
        <taxon>Mycenaceae</taxon>
        <taxon>Mycena</taxon>
    </lineage>
</organism>
<sequence>MPCSGFIPSQHTTKIVHSRSNQTTSSVGLTVGPHPTGKLSHSKNNNRTNAAEKQDDKVAPEHVVYYQSGSETDLNGTTSAALNVAYEGSETQLPGLLQVEFSMGINVGNPEANISFLIRNQTNLWIGNRALKAKGQGIVVLAMTCVPDIETSSERYGIEKKKVEISGDSLKNVSSCDLVHEPTNNSEYADIVPTDRIPAKYPAQMALAVAAVPRTTTSGILQKMVDKLAAKSLALRKTLPPDPRIAKLFMHEFIARGWNDRRQDWQMPVYPDLTTTLRMASKSPNEIPVWHLDMMD</sequence>
<evidence type="ECO:0000256" key="1">
    <source>
        <dbReference type="SAM" id="MobiDB-lite"/>
    </source>
</evidence>
<reference evidence="2" key="1">
    <citation type="submission" date="2023-03" db="EMBL/GenBank/DDBJ databases">
        <title>Massive genome expansion in bonnet fungi (Mycena s.s.) driven by repeated elements and novel gene families across ecological guilds.</title>
        <authorList>
            <consortium name="Lawrence Berkeley National Laboratory"/>
            <person name="Harder C.B."/>
            <person name="Miyauchi S."/>
            <person name="Viragh M."/>
            <person name="Kuo A."/>
            <person name="Thoen E."/>
            <person name="Andreopoulos B."/>
            <person name="Lu D."/>
            <person name="Skrede I."/>
            <person name="Drula E."/>
            <person name="Henrissat B."/>
            <person name="Morin E."/>
            <person name="Kohler A."/>
            <person name="Barry K."/>
            <person name="LaButti K."/>
            <person name="Morin E."/>
            <person name="Salamov A."/>
            <person name="Lipzen A."/>
            <person name="Mereny Z."/>
            <person name="Hegedus B."/>
            <person name="Baldrian P."/>
            <person name="Stursova M."/>
            <person name="Weitz H."/>
            <person name="Taylor A."/>
            <person name="Grigoriev I.V."/>
            <person name="Nagy L.G."/>
            <person name="Martin F."/>
            <person name="Kauserud H."/>
        </authorList>
    </citation>
    <scope>NUCLEOTIDE SEQUENCE</scope>
    <source>
        <strain evidence="2">CBHHK067</strain>
    </source>
</reference>
<name>A0AAD7D408_MYCRO</name>
<keyword evidence="3" id="KW-1185">Reference proteome</keyword>
<evidence type="ECO:0000313" key="3">
    <source>
        <dbReference type="Proteomes" id="UP001221757"/>
    </source>
</evidence>
<dbReference type="EMBL" id="JARKIE010000136">
    <property type="protein sequence ID" value="KAJ7677639.1"/>
    <property type="molecule type" value="Genomic_DNA"/>
</dbReference>
<proteinExistence type="predicted"/>
<gene>
    <name evidence="2" type="ORF">B0H17DRAFT_1139511</name>
</gene>
<evidence type="ECO:0000313" key="2">
    <source>
        <dbReference type="EMBL" id="KAJ7677639.1"/>
    </source>
</evidence>